<dbReference type="KEGG" id="rsin:B6N60_03903"/>
<protein>
    <submittedName>
        <fullName evidence="2">Uncharacterized protein</fullName>
    </submittedName>
</protein>
<organism evidence="2 3">
    <name type="scientific">Richelia sinica FACHB-800</name>
    <dbReference type="NCBI Taxonomy" id="1357546"/>
    <lineage>
        <taxon>Bacteria</taxon>
        <taxon>Bacillati</taxon>
        <taxon>Cyanobacteriota</taxon>
        <taxon>Cyanophyceae</taxon>
        <taxon>Nostocales</taxon>
        <taxon>Nostocaceae</taxon>
        <taxon>Richelia</taxon>
    </lineage>
</organism>
<gene>
    <name evidence="2" type="ORF">B6N60_03903</name>
</gene>
<evidence type="ECO:0000256" key="1">
    <source>
        <dbReference type="SAM" id="MobiDB-lite"/>
    </source>
</evidence>
<feature type="region of interest" description="Disordered" evidence="1">
    <location>
        <begin position="1"/>
        <end position="34"/>
    </location>
</feature>
<evidence type="ECO:0000313" key="2">
    <source>
        <dbReference type="EMBL" id="QXE25191.1"/>
    </source>
</evidence>
<proteinExistence type="predicted"/>
<dbReference type="Proteomes" id="UP000683511">
    <property type="component" value="Chromosome"/>
</dbReference>
<accession>A0A975TAG0</accession>
<dbReference type="EMBL" id="CP021056">
    <property type="protein sequence ID" value="QXE25191.1"/>
    <property type="molecule type" value="Genomic_DNA"/>
</dbReference>
<dbReference type="AlphaFoldDB" id="A0A975TAG0"/>
<keyword evidence="3" id="KW-1185">Reference proteome</keyword>
<name>A0A975TAG0_9NOST</name>
<evidence type="ECO:0000313" key="3">
    <source>
        <dbReference type="Proteomes" id="UP000683511"/>
    </source>
</evidence>
<sequence>MPPARYAYVTLREREQEPTEDGEQELKNARIQQQ</sequence>
<reference evidence="2" key="1">
    <citation type="submission" date="2017-04" db="EMBL/GenBank/DDBJ databases">
        <title>Genome deletions in a multicellular cyanobacterial endosymbiont for morphological adaptation in marine diatoms.</title>
        <authorList>
            <person name="Wang Y."/>
            <person name="Gao H."/>
            <person name="Li R."/>
            <person name="Xu X."/>
        </authorList>
    </citation>
    <scope>NUCLEOTIDE SEQUENCE</scope>
    <source>
        <strain evidence="2">FACHB 800</strain>
    </source>
</reference>